<keyword evidence="3 7" id="KW-0378">Hydrolase</keyword>
<feature type="transmembrane region" description="Helical" evidence="6">
    <location>
        <begin position="278"/>
        <end position="299"/>
    </location>
</feature>
<name>A0A2Z3YNF0_9CORY</name>
<dbReference type="AlphaFoldDB" id="A0A2Z3YNF0"/>
<keyword evidence="4" id="KW-0460">Magnesium</keyword>
<sequence>MTGGTYCGGVRPVPVDSGEPAAATAASTDTTPVPLRITTDPGVEPSRVLAVFDLDKTVIDTSASMAYRKPLADRGLITTGEMLRLLLMLGNYRLAGHDENSLEATKDILVEMVRGRRASDLASVASDALHEVIVPFIYAEARDLINGHHAAGHRVAMITASARILVTPIAEELGVDHLVATELAVDVDGTFTGEVPFFCRGAAKVDKLKELAAEQDIDMSASYAYSDSVTDLPLLESVGHPVPVNPDKALRKEAALRGWETVTFSRPEPLFHIQDRGIAIAGASAGVALIAALATGLVVRYRGRD</sequence>
<dbReference type="SUPFAM" id="SSF56784">
    <property type="entry name" value="HAD-like"/>
    <property type="match status" value="1"/>
</dbReference>
<dbReference type="InterPro" id="IPR023214">
    <property type="entry name" value="HAD_sf"/>
</dbReference>
<proteinExistence type="inferred from homology"/>
<organism evidence="7 8">
    <name type="scientific">Corynebacterium provencense</name>
    <dbReference type="NCBI Taxonomy" id="1737425"/>
    <lineage>
        <taxon>Bacteria</taxon>
        <taxon>Bacillati</taxon>
        <taxon>Actinomycetota</taxon>
        <taxon>Actinomycetes</taxon>
        <taxon>Mycobacteriales</taxon>
        <taxon>Corynebacteriaceae</taxon>
        <taxon>Corynebacterium</taxon>
    </lineage>
</organism>
<feature type="region of interest" description="Disordered" evidence="5">
    <location>
        <begin position="18"/>
        <end position="39"/>
    </location>
</feature>
<dbReference type="NCBIfam" id="TIGR01488">
    <property type="entry name" value="HAD-SF-IB"/>
    <property type="match status" value="1"/>
</dbReference>
<comment type="similarity">
    <text evidence="1">Belongs to the HAD-like hydrolase superfamily. SerB family.</text>
</comment>
<evidence type="ECO:0000313" key="8">
    <source>
        <dbReference type="Proteomes" id="UP000247696"/>
    </source>
</evidence>
<dbReference type="InterPro" id="IPR050582">
    <property type="entry name" value="HAD-like_SerB"/>
</dbReference>
<keyword evidence="2" id="KW-0479">Metal-binding</keyword>
<keyword evidence="6" id="KW-0812">Transmembrane</keyword>
<dbReference type="PANTHER" id="PTHR43344:SF13">
    <property type="entry name" value="PHOSPHATASE RV3661-RELATED"/>
    <property type="match status" value="1"/>
</dbReference>
<gene>
    <name evidence="7" type="ORF">Csp1_04690</name>
</gene>
<dbReference type="FunFam" id="3.40.50.1000:FF:000025">
    <property type="entry name" value="HAD hydrolase, family IB"/>
    <property type="match status" value="1"/>
</dbReference>
<evidence type="ECO:0000256" key="6">
    <source>
        <dbReference type="SAM" id="Phobius"/>
    </source>
</evidence>
<dbReference type="STRING" id="1737425.GCA_900049755_02159"/>
<evidence type="ECO:0000256" key="3">
    <source>
        <dbReference type="ARBA" id="ARBA00022801"/>
    </source>
</evidence>
<dbReference type="KEGG" id="cpre:Csp1_04690"/>
<reference evidence="8" key="1">
    <citation type="submission" date="2017-11" db="EMBL/GenBank/DDBJ databases">
        <title>Otitis media/interna in a cat caused by the recently described species Corynebacterium provencense.</title>
        <authorList>
            <person name="Kittl S."/>
            <person name="Brodard I."/>
            <person name="Rychener L."/>
            <person name="Jores J."/>
            <person name="Roosje P."/>
            <person name="Gobeli Brawand S."/>
        </authorList>
    </citation>
    <scope>NUCLEOTIDE SEQUENCE [LARGE SCALE GENOMIC DNA]</scope>
    <source>
        <strain evidence="8">17KM38</strain>
    </source>
</reference>
<dbReference type="NCBIfam" id="TIGR01490">
    <property type="entry name" value="HAD-SF-IB-hyp1"/>
    <property type="match status" value="1"/>
</dbReference>
<dbReference type="EC" id="3.1.3.-" evidence="7"/>
<evidence type="ECO:0000256" key="4">
    <source>
        <dbReference type="ARBA" id="ARBA00022842"/>
    </source>
</evidence>
<dbReference type="GO" id="GO:0046872">
    <property type="term" value="F:metal ion binding"/>
    <property type="evidence" value="ECO:0007669"/>
    <property type="project" value="UniProtKB-KW"/>
</dbReference>
<dbReference type="InterPro" id="IPR006385">
    <property type="entry name" value="HAD_hydro_SerB1"/>
</dbReference>
<dbReference type="Proteomes" id="UP000247696">
    <property type="component" value="Chromosome"/>
</dbReference>
<dbReference type="CDD" id="cd02612">
    <property type="entry name" value="HAD_PGPPase"/>
    <property type="match status" value="1"/>
</dbReference>
<evidence type="ECO:0000256" key="5">
    <source>
        <dbReference type="SAM" id="MobiDB-lite"/>
    </source>
</evidence>
<dbReference type="GO" id="GO:0016787">
    <property type="term" value="F:hydrolase activity"/>
    <property type="evidence" value="ECO:0007669"/>
    <property type="project" value="UniProtKB-KW"/>
</dbReference>
<protein>
    <submittedName>
        <fullName evidence="7">Putative phosphatase</fullName>
        <ecNumber evidence="7">3.1.3.-</ecNumber>
    </submittedName>
</protein>
<feature type="compositionally biased region" description="Low complexity" evidence="5">
    <location>
        <begin position="21"/>
        <end position="31"/>
    </location>
</feature>
<keyword evidence="6" id="KW-1133">Transmembrane helix</keyword>
<dbReference type="InterPro" id="IPR036412">
    <property type="entry name" value="HAD-like_sf"/>
</dbReference>
<dbReference type="PANTHER" id="PTHR43344">
    <property type="entry name" value="PHOSPHOSERINE PHOSPHATASE"/>
    <property type="match status" value="1"/>
</dbReference>
<keyword evidence="8" id="KW-1185">Reference proteome</keyword>
<dbReference type="Gene3D" id="3.40.50.1000">
    <property type="entry name" value="HAD superfamily/HAD-like"/>
    <property type="match status" value="1"/>
</dbReference>
<accession>A0A2Z3YNF0</accession>
<dbReference type="Pfam" id="PF12710">
    <property type="entry name" value="HAD"/>
    <property type="match status" value="1"/>
</dbReference>
<dbReference type="Gene3D" id="1.20.1440.100">
    <property type="entry name" value="SG protein - dephosphorylation function"/>
    <property type="match status" value="1"/>
</dbReference>
<evidence type="ECO:0000256" key="1">
    <source>
        <dbReference type="ARBA" id="ARBA00009184"/>
    </source>
</evidence>
<keyword evidence="6" id="KW-0472">Membrane</keyword>
<dbReference type="EMBL" id="CP024988">
    <property type="protein sequence ID" value="AWT25289.1"/>
    <property type="molecule type" value="Genomic_DNA"/>
</dbReference>
<evidence type="ECO:0000256" key="2">
    <source>
        <dbReference type="ARBA" id="ARBA00022723"/>
    </source>
</evidence>
<evidence type="ECO:0000313" key="7">
    <source>
        <dbReference type="EMBL" id="AWT25289.1"/>
    </source>
</evidence>